<dbReference type="CDD" id="cd07136">
    <property type="entry name" value="ALDH_YwdH-P39616"/>
    <property type="match status" value="1"/>
</dbReference>
<dbReference type="InterPro" id="IPR012394">
    <property type="entry name" value="Aldehyde_DH_NAD(P)"/>
</dbReference>
<evidence type="ECO:0000256" key="3">
    <source>
        <dbReference type="ARBA" id="ARBA00023027"/>
    </source>
</evidence>
<dbReference type="AlphaFoldDB" id="A0A2S7UDU0"/>
<dbReference type="PROSITE" id="PS00687">
    <property type="entry name" value="ALDEHYDE_DEHYDR_GLU"/>
    <property type="match status" value="1"/>
</dbReference>
<keyword evidence="2 4" id="KW-0560">Oxidoreductase</keyword>
<sequence>MTDMNQILHDHKAQQDFFNSQQTKDVMYRITALQKLKSVIKLKEQEIYDVLASDLGKSEFETFITEYQVITSELDKYIKNTKKWSSPRKIRPSLLNFPSKARQYPEPYGNTLIISPWNYPFQLALAPLIGAVAAGNTVILKPSEFSTATSQLLQDIIDEAFIPQHVKVIQGDAAVAKELTSLKWDYIFFTGSPSVGKAIYQAAAKNLTPVTLELGGKNPCVIHESAQLKVAARRIVWGKFLNAGQTCIAPDYILVHESIKLKFIEHVKAEIINFFGKNPKESPDFPRIIREQHFNKLVEMLQGQEILTGGKHDVNNLYIAPTLLDEPSRESTVMQQEIFGPLLPIISYKSKNDLIDWISSYEKSLGAYLFCSHSNFEQWFINRFSYGGGVINDSIVQFVNDRLPFGGVGNSGIGNYHGKKTFETFSHLKSVVHRGTWIDIPVKYAPYDGKLNMVKKALRWL</sequence>
<dbReference type="EMBL" id="MTPW01000001">
    <property type="protein sequence ID" value="PQJ32780.1"/>
    <property type="molecule type" value="Genomic_DNA"/>
</dbReference>
<dbReference type="GO" id="GO:0004029">
    <property type="term" value="F:aldehyde dehydrogenase (NAD+) activity"/>
    <property type="evidence" value="ECO:0007669"/>
    <property type="project" value="TreeGrafter"/>
</dbReference>
<dbReference type="InterPro" id="IPR016163">
    <property type="entry name" value="Ald_DH_C"/>
</dbReference>
<feature type="active site" evidence="5 6">
    <location>
        <position position="213"/>
    </location>
</feature>
<dbReference type="GO" id="GO:0005737">
    <property type="term" value="C:cytoplasm"/>
    <property type="evidence" value="ECO:0007669"/>
    <property type="project" value="TreeGrafter"/>
</dbReference>
<feature type="active site" evidence="5">
    <location>
        <position position="247"/>
    </location>
</feature>
<dbReference type="GO" id="GO:0006081">
    <property type="term" value="P:aldehyde metabolic process"/>
    <property type="evidence" value="ECO:0007669"/>
    <property type="project" value="InterPro"/>
</dbReference>
<dbReference type="PROSITE" id="PS00070">
    <property type="entry name" value="ALDEHYDE_DEHYDR_CYS"/>
    <property type="match status" value="1"/>
</dbReference>
<dbReference type="PIRSF" id="PIRSF036492">
    <property type="entry name" value="ALDH"/>
    <property type="match status" value="1"/>
</dbReference>
<gene>
    <name evidence="9" type="ORF">BST92_13005</name>
</gene>
<dbReference type="InterPro" id="IPR016160">
    <property type="entry name" value="Ald_DH_CS_CYS"/>
</dbReference>
<dbReference type="Pfam" id="PF00171">
    <property type="entry name" value="Aldedh"/>
    <property type="match status" value="1"/>
</dbReference>
<evidence type="ECO:0000313" key="9">
    <source>
        <dbReference type="EMBL" id="PQJ32780.1"/>
    </source>
</evidence>
<dbReference type="PANTHER" id="PTHR43570:SF16">
    <property type="entry name" value="ALDEHYDE DEHYDROGENASE TYPE III, ISOFORM Q"/>
    <property type="match status" value="1"/>
</dbReference>
<evidence type="ECO:0000259" key="8">
    <source>
        <dbReference type="Pfam" id="PF00171"/>
    </source>
</evidence>
<keyword evidence="3" id="KW-0520">NAD</keyword>
<evidence type="ECO:0000256" key="6">
    <source>
        <dbReference type="PROSITE-ProRule" id="PRU10007"/>
    </source>
</evidence>
<evidence type="ECO:0000256" key="7">
    <source>
        <dbReference type="RuleBase" id="RU003345"/>
    </source>
</evidence>
<dbReference type="FunFam" id="3.40.605.10:FF:000004">
    <property type="entry name" value="Aldehyde dehydrogenase"/>
    <property type="match status" value="1"/>
</dbReference>
<organism evidence="9 10">
    <name type="scientific">Nonlabens arenilitoris</name>
    <dbReference type="NCBI Taxonomy" id="1217969"/>
    <lineage>
        <taxon>Bacteria</taxon>
        <taxon>Pseudomonadati</taxon>
        <taxon>Bacteroidota</taxon>
        <taxon>Flavobacteriia</taxon>
        <taxon>Flavobacteriales</taxon>
        <taxon>Flavobacteriaceae</taxon>
        <taxon>Nonlabens</taxon>
    </lineage>
</organism>
<dbReference type="InterPro" id="IPR016162">
    <property type="entry name" value="Ald_DH_N"/>
</dbReference>
<evidence type="ECO:0000256" key="2">
    <source>
        <dbReference type="ARBA" id="ARBA00023002"/>
    </source>
</evidence>
<accession>A0A2S7UDU0</accession>
<evidence type="ECO:0000313" key="10">
    <source>
        <dbReference type="Proteomes" id="UP000239747"/>
    </source>
</evidence>
<reference evidence="9 10" key="1">
    <citation type="submission" date="2017-01" db="EMBL/GenBank/DDBJ databases">
        <title>Trade-off between light-utilization and light-protection in marine flavobacteria.</title>
        <authorList>
            <person name="Kumagai Y."/>
            <person name="Yoshizawa S."/>
            <person name="Kogure K."/>
            <person name="Iwasaki W."/>
        </authorList>
    </citation>
    <scope>NUCLEOTIDE SEQUENCE [LARGE SCALE GENOMIC DNA]</scope>
    <source>
        <strain evidence="9 10">KCTC 32109</strain>
    </source>
</reference>
<dbReference type="Gene3D" id="3.40.309.10">
    <property type="entry name" value="Aldehyde Dehydrogenase, Chain A, domain 2"/>
    <property type="match status" value="1"/>
</dbReference>
<dbReference type="Proteomes" id="UP000239747">
    <property type="component" value="Unassembled WGS sequence"/>
</dbReference>
<protein>
    <recommendedName>
        <fullName evidence="4">Aldehyde dehydrogenase</fullName>
    </recommendedName>
</protein>
<dbReference type="PANTHER" id="PTHR43570">
    <property type="entry name" value="ALDEHYDE DEHYDROGENASE"/>
    <property type="match status" value="1"/>
</dbReference>
<feature type="domain" description="Aldehyde dehydrogenase" evidence="8">
    <location>
        <begin position="16"/>
        <end position="431"/>
    </location>
</feature>
<comment type="caution">
    <text evidence="9">The sequence shown here is derived from an EMBL/GenBank/DDBJ whole genome shotgun (WGS) entry which is preliminary data.</text>
</comment>
<comment type="similarity">
    <text evidence="1 4 7">Belongs to the aldehyde dehydrogenase family.</text>
</comment>
<proteinExistence type="inferred from homology"/>
<dbReference type="FunFam" id="3.40.309.10:FF:000003">
    <property type="entry name" value="Aldehyde dehydrogenase"/>
    <property type="match status" value="1"/>
</dbReference>
<dbReference type="InterPro" id="IPR016161">
    <property type="entry name" value="Ald_DH/histidinol_DH"/>
</dbReference>
<dbReference type="InterPro" id="IPR029510">
    <property type="entry name" value="Ald_DH_CS_GLU"/>
</dbReference>
<dbReference type="Gene3D" id="3.40.605.10">
    <property type="entry name" value="Aldehyde Dehydrogenase, Chain A, domain 1"/>
    <property type="match status" value="1"/>
</dbReference>
<evidence type="ECO:0000256" key="4">
    <source>
        <dbReference type="PIRNR" id="PIRNR036492"/>
    </source>
</evidence>
<evidence type="ECO:0000256" key="1">
    <source>
        <dbReference type="ARBA" id="ARBA00009986"/>
    </source>
</evidence>
<keyword evidence="10" id="KW-1185">Reference proteome</keyword>
<dbReference type="SUPFAM" id="SSF53720">
    <property type="entry name" value="ALDH-like"/>
    <property type="match status" value="1"/>
</dbReference>
<dbReference type="InterPro" id="IPR015590">
    <property type="entry name" value="Aldehyde_DH_dom"/>
</dbReference>
<name>A0A2S7UDU0_9FLAO</name>
<evidence type="ECO:0000256" key="5">
    <source>
        <dbReference type="PIRSR" id="PIRSR036492-1"/>
    </source>
</evidence>